<sequence>MRLFTIGPVQMYQHTLNIGANLIPYFRTNEFSNIMLEIDEMLKNIIGTDTSSESIYLTASGTAAMEATVMNCLDRSDKALVISGGSFGKRFEQICEIHSISYDALRLGVDEEFRSESLKPYEAKGYTAMLVNLHETSTGQLYDIKVLSSFCKRNNMYLIVDAISTFLCDTYNMDKFGIDVSIISSQKGLCLPPGISIVVLNQKIISEKVNSINPRSLYFDFKDYMNNLRRGQTPFTPAVGLFLQLQDMLKHITDIGIENRLLEVKNRCEHFRNNIKNMPITLPNYPLSNAITPILFKQDIAMKIFEELKDKQQIFVNPTGGELEDRSLRISHVGDLSLADNTILLNEIKKCLNDDK</sequence>
<dbReference type="InterPro" id="IPR024169">
    <property type="entry name" value="SP_NH2Trfase/AEP_transaminase"/>
</dbReference>
<dbReference type="GO" id="GO:0008483">
    <property type="term" value="F:transaminase activity"/>
    <property type="evidence" value="ECO:0007669"/>
    <property type="project" value="UniProtKB-KW"/>
</dbReference>
<feature type="modified residue" description="N6-(pyridoxal phosphate)lysine" evidence="6">
    <location>
        <position position="187"/>
    </location>
</feature>
<organism evidence="8 9">
    <name type="scientific">Selenobaculum gibii</name>
    <dbReference type="NCBI Taxonomy" id="3054208"/>
    <lineage>
        <taxon>Bacteria</taxon>
        <taxon>Bacillati</taxon>
        <taxon>Bacillota</taxon>
        <taxon>Negativicutes</taxon>
        <taxon>Selenomonadales</taxon>
        <taxon>Selenomonadaceae</taxon>
        <taxon>Selenobaculum</taxon>
    </lineage>
</organism>
<keyword evidence="3" id="KW-0808">Transferase</keyword>
<keyword evidence="9" id="KW-1185">Reference proteome</keyword>
<feature type="binding site" evidence="5">
    <location>
        <position position="329"/>
    </location>
    <ligand>
        <name>substrate</name>
    </ligand>
</feature>
<evidence type="ECO:0000256" key="6">
    <source>
        <dbReference type="PIRSR" id="PIRSR000524-50"/>
    </source>
</evidence>
<evidence type="ECO:0000256" key="4">
    <source>
        <dbReference type="ARBA" id="ARBA00022898"/>
    </source>
</evidence>
<evidence type="ECO:0000256" key="5">
    <source>
        <dbReference type="PIRSR" id="PIRSR000524-1"/>
    </source>
</evidence>
<evidence type="ECO:0000313" key="8">
    <source>
        <dbReference type="EMBL" id="WIW70391.1"/>
    </source>
</evidence>
<keyword evidence="2 8" id="KW-0032">Aminotransferase</keyword>
<dbReference type="InterPro" id="IPR015424">
    <property type="entry name" value="PyrdxlP-dep_Trfase"/>
</dbReference>
<name>A0A9Y2AI39_9FIRM</name>
<dbReference type="EMBL" id="CP120678">
    <property type="protein sequence ID" value="WIW70391.1"/>
    <property type="molecule type" value="Genomic_DNA"/>
</dbReference>
<dbReference type="PANTHER" id="PTHR42778:SF1">
    <property type="entry name" value="2-AMINOETHYLPHOSPHONATE--PYRUVATE TRANSAMINASE"/>
    <property type="match status" value="1"/>
</dbReference>
<dbReference type="InterPro" id="IPR015421">
    <property type="entry name" value="PyrdxlP-dep_Trfase_major"/>
</dbReference>
<evidence type="ECO:0000256" key="2">
    <source>
        <dbReference type="ARBA" id="ARBA00022576"/>
    </source>
</evidence>
<dbReference type="SUPFAM" id="SSF53383">
    <property type="entry name" value="PLP-dependent transferases"/>
    <property type="match status" value="1"/>
</dbReference>
<dbReference type="PIRSF" id="PIRSF000524">
    <property type="entry name" value="SPT"/>
    <property type="match status" value="1"/>
</dbReference>
<dbReference type="InterPro" id="IPR015422">
    <property type="entry name" value="PyrdxlP-dep_Trfase_small"/>
</dbReference>
<proteinExistence type="predicted"/>
<protein>
    <submittedName>
        <fullName evidence="8">Aminotransferase class V-fold PLP-dependent enzyme</fullName>
    </submittedName>
</protein>
<evidence type="ECO:0000259" key="7">
    <source>
        <dbReference type="Pfam" id="PF00266"/>
    </source>
</evidence>
<gene>
    <name evidence="8" type="ORF">P3F81_10920</name>
</gene>
<comment type="cofactor">
    <cofactor evidence="1 6">
        <name>pyridoxal 5'-phosphate</name>
        <dbReference type="ChEBI" id="CHEBI:597326"/>
    </cofactor>
</comment>
<dbReference type="InterPro" id="IPR000192">
    <property type="entry name" value="Aminotrans_V_dom"/>
</dbReference>
<dbReference type="Gene3D" id="3.90.1150.10">
    <property type="entry name" value="Aspartate Aminotransferase, domain 1"/>
    <property type="match status" value="1"/>
</dbReference>
<feature type="domain" description="Aminotransferase class V" evidence="7">
    <location>
        <begin position="28"/>
        <end position="281"/>
    </location>
</feature>
<dbReference type="AlphaFoldDB" id="A0A9Y2AI39"/>
<keyword evidence="4 6" id="KW-0663">Pyridoxal phosphate</keyword>
<evidence type="ECO:0000256" key="3">
    <source>
        <dbReference type="ARBA" id="ARBA00022679"/>
    </source>
</evidence>
<dbReference type="Proteomes" id="UP001243623">
    <property type="component" value="Chromosome"/>
</dbReference>
<dbReference type="PANTHER" id="PTHR42778">
    <property type="entry name" value="2-AMINOETHYLPHOSPHONATE--PYRUVATE TRANSAMINASE"/>
    <property type="match status" value="1"/>
</dbReference>
<dbReference type="Pfam" id="PF00266">
    <property type="entry name" value="Aminotran_5"/>
    <property type="match status" value="1"/>
</dbReference>
<dbReference type="RefSeq" id="WP_309320396.1">
    <property type="nucleotide sequence ID" value="NZ_CP120678.1"/>
</dbReference>
<dbReference type="Gene3D" id="3.40.640.10">
    <property type="entry name" value="Type I PLP-dependent aspartate aminotransferase-like (Major domain)"/>
    <property type="match status" value="1"/>
</dbReference>
<accession>A0A9Y2AI39</accession>
<reference evidence="8" key="1">
    <citation type="submission" date="2023-03" db="EMBL/GenBank/DDBJ databases">
        <title>Selenobaculum gbiensis gen. nov. sp. nov., a new bacterium isolated from the gut microbiota of IBD patient.</title>
        <authorList>
            <person name="Yeo S."/>
            <person name="Park H."/>
            <person name="Huh C.S."/>
        </authorList>
    </citation>
    <scope>NUCLEOTIDE SEQUENCE</scope>
    <source>
        <strain evidence="8">ICN-92133</strain>
    </source>
</reference>
<evidence type="ECO:0000256" key="1">
    <source>
        <dbReference type="ARBA" id="ARBA00001933"/>
    </source>
</evidence>
<evidence type="ECO:0000313" key="9">
    <source>
        <dbReference type="Proteomes" id="UP001243623"/>
    </source>
</evidence>
<dbReference type="KEGG" id="sgbi:P3F81_10920"/>